<dbReference type="EMBL" id="CACVKT020002820">
    <property type="protein sequence ID" value="CAC5380060.1"/>
    <property type="molecule type" value="Genomic_DNA"/>
</dbReference>
<evidence type="ECO:0000256" key="5">
    <source>
        <dbReference type="SAM" id="MobiDB-lite"/>
    </source>
</evidence>
<evidence type="ECO:0000256" key="3">
    <source>
        <dbReference type="ARBA" id="ARBA00023242"/>
    </source>
</evidence>
<keyword evidence="3" id="KW-0539">Nucleus</keyword>
<feature type="compositionally biased region" description="Polar residues" evidence="5">
    <location>
        <begin position="27"/>
        <end position="48"/>
    </location>
</feature>
<accession>A0A6J8B9R0</accession>
<dbReference type="GO" id="GO:0005634">
    <property type="term" value="C:nucleus"/>
    <property type="evidence" value="ECO:0007669"/>
    <property type="project" value="UniProtKB-SubCell"/>
</dbReference>
<comment type="subcellular location">
    <subcellularLocation>
        <location evidence="1">Nucleus</location>
    </subcellularLocation>
</comment>
<evidence type="ECO:0000313" key="7">
    <source>
        <dbReference type="Proteomes" id="UP000507470"/>
    </source>
</evidence>
<sequence>MAESPQWKKPSDIMKNIRKKKRISLQRVPSNDSFSSPVFGDMTNTSSQPKRRNPFSKDTSDDTQPSSKRPRKSVDDDQQNDSVDQISFFKMFNESDNTSTLSAEKGIEIEKTPTPVFLRDEEDSQSQFAFIEKIFSANKKKQPVTVSKIEVKKEEPVCTSTFPVDWSLKVKMRVVSSTPLTWCTQLKTMEESVGVTQFTTGQKQVSVTGNDKSEFQSCCLYWIYPNFPWMKMFPRIVPDNNIKRSSIDLLQDDVQKSLQNEWTESFSSAFHQMRAQQCPYFYVCTHQFSVLFRAKGIAGSSSMCAFLTPTTRGLRESLKNEDIEFSMPVLENKKRKSDESLLELEKENQETNDKYKSTPNTKDEEEEDEDLIDTDEGAHVWLESIGLDKKSFPSLDPNKVKIQREGFRVIDNRPESLVYVEGTSVHGLFNFLLNCRSCIATSGPQAGVPPSILSPSSFKGAALKSHKVKHSIARQPDVDGNIRQVHILEVAGPVLPHHVHTISSLLHRTQNQDFSLTFNTHEPSQPFNVKCSQGDENIVENCRRSFKMEDKTFDSFFSGQCISDRLTCIHELNCEKEGYTWIS</sequence>
<dbReference type="AlphaFoldDB" id="A0A6J8B9R0"/>
<evidence type="ECO:0000256" key="2">
    <source>
        <dbReference type="ARBA" id="ARBA00022473"/>
    </source>
</evidence>
<feature type="region of interest" description="Disordered" evidence="5">
    <location>
        <begin position="1"/>
        <end position="80"/>
    </location>
</feature>
<protein>
    <submittedName>
        <fullName evidence="6">DONSON</fullName>
    </submittedName>
</protein>
<evidence type="ECO:0000256" key="1">
    <source>
        <dbReference type="ARBA" id="ARBA00004123"/>
    </source>
</evidence>
<feature type="compositionally biased region" description="Basic and acidic residues" evidence="5">
    <location>
        <begin position="345"/>
        <end position="356"/>
    </location>
</feature>
<dbReference type="Proteomes" id="UP000507470">
    <property type="component" value="Unassembled WGS sequence"/>
</dbReference>
<reference evidence="6 7" key="1">
    <citation type="submission" date="2020-06" db="EMBL/GenBank/DDBJ databases">
        <authorList>
            <person name="Li R."/>
            <person name="Bekaert M."/>
        </authorList>
    </citation>
    <scope>NUCLEOTIDE SEQUENCE [LARGE SCALE GENOMIC DNA]</scope>
    <source>
        <strain evidence="7">wild</strain>
    </source>
</reference>
<proteinExistence type="inferred from homology"/>
<name>A0A6J8B9R0_MYTCO</name>
<dbReference type="InterPro" id="IPR024861">
    <property type="entry name" value="Donson"/>
</dbReference>
<evidence type="ECO:0000313" key="6">
    <source>
        <dbReference type="EMBL" id="CAC5380060.1"/>
    </source>
</evidence>
<dbReference type="PANTHER" id="PTHR12972">
    <property type="entry name" value="DOWNSTREAM NEIGHBOR OF SON"/>
    <property type="match status" value="1"/>
</dbReference>
<feature type="region of interest" description="Disordered" evidence="5">
    <location>
        <begin position="345"/>
        <end position="372"/>
    </location>
</feature>
<organism evidence="6 7">
    <name type="scientific">Mytilus coruscus</name>
    <name type="common">Sea mussel</name>
    <dbReference type="NCBI Taxonomy" id="42192"/>
    <lineage>
        <taxon>Eukaryota</taxon>
        <taxon>Metazoa</taxon>
        <taxon>Spiralia</taxon>
        <taxon>Lophotrochozoa</taxon>
        <taxon>Mollusca</taxon>
        <taxon>Bivalvia</taxon>
        <taxon>Autobranchia</taxon>
        <taxon>Pteriomorphia</taxon>
        <taxon>Mytilida</taxon>
        <taxon>Mytiloidea</taxon>
        <taxon>Mytilidae</taxon>
        <taxon>Mytilinae</taxon>
        <taxon>Mytilus</taxon>
    </lineage>
</organism>
<keyword evidence="7" id="KW-1185">Reference proteome</keyword>
<gene>
    <name evidence="6" type="ORF">MCOR_16053</name>
</gene>
<feature type="compositionally biased region" description="Acidic residues" evidence="5">
    <location>
        <begin position="363"/>
        <end position="372"/>
    </location>
</feature>
<dbReference type="GO" id="GO:0033260">
    <property type="term" value="P:nuclear DNA replication"/>
    <property type="evidence" value="ECO:0007669"/>
    <property type="project" value="TreeGrafter"/>
</dbReference>
<dbReference type="PANTHER" id="PTHR12972:SF0">
    <property type="entry name" value="PROTEIN DOWNSTREAM NEIGHBOR OF SON"/>
    <property type="match status" value="1"/>
</dbReference>
<keyword evidence="2" id="KW-0217">Developmental protein</keyword>
<comment type="similarity">
    <text evidence="4">Belongs to the DONSON family.</text>
</comment>
<evidence type="ECO:0000256" key="4">
    <source>
        <dbReference type="ARBA" id="ARBA00025806"/>
    </source>
</evidence>
<dbReference type="OrthoDB" id="534063at2759"/>
<dbReference type="PRINTS" id="PR02064">
    <property type="entry name" value="DONSON"/>
</dbReference>